<comment type="similarity">
    <text evidence="2 8">Belongs to the aldehyde dehydrogenase family.</text>
</comment>
<dbReference type="AlphaFoldDB" id="A0A316YEZ7"/>
<dbReference type="GeneID" id="37044945"/>
<dbReference type="InterPro" id="IPR016163">
    <property type="entry name" value="Ald_DH_C"/>
</dbReference>
<dbReference type="SUPFAM" id="SSF53720">
    <property type="entry name" value="ALDH-like"/>
    <property type="match status" value="1"/>
</dbReference>
<feature type="domain" description="Aldehyde dehydrogenase" evidence="9">
    <location>
        <begin position="36"/>
        <end position="495"/>
    </location>
</feature>
<dbReference type="FunFam" id="3.40.605.10:FF:000005">
    <property type="entry name" value="Succinate-semialdehyde dehydrogenase I"/>
    <property type="match status" value="1"/>
</dbReference>
<dbReference type="PANTHER" id="PTHR43353">
    <property type="entry name" value="SUCCINATE-SEMIALDEHYDE DEHYDROGENASE, MITOCHONDRIAL"/>
    <property type="match status" value="1"/>
</dbReference>
<sequence>MPQMPKNVIKGGKEDLTQVLKDPKLFRTDAYIDGKWTQSSDGNTFKVFNKATQAELGTVPDMSAADTRKAIDAAAAALPAWREQSAKSRQDLLTKLFISLQDNAEDLAKIIVAENGKSLTEAKGEIAYSNGFIEWFAAEATRTYGHTVPAPLPGVRNVVIKQPIGVCGLITPWNFPAAMITRKLGPALAAGCTVVIKAPAETPYSALAIIELAERVGVPKGVINVVTCNKGEREAAVGKELCENSTVRKISFTGSTRVGKILMSQCAGSLKKLSFELGGNAPFIVFGDADLDKAVDGAIAGKFRGSGQTCICANRIYVHESVYAEFASKLAAKVDKFKVGYGMDEGVTHGPLVNQAGVDKVSQHVEQSVKGGAQVLVGGKRGEGLFYEPTVLSDLPDKVPMDDEETFGPLAAIYKFSSEEEVLKKVNDVPVGLAGYFYSKDVARCWRFAEKLEVGMVGVNAAIISQAVVPFGGIKESGFGREGGRDGILEYLVDKLMVFGV</sequence>
<evidence type="ECO:0000256" key="3">
    <source>
        <dbReference type="ARBA" id="ARBA00023002"/>
    </source>
</evidence>
<evidence type="ECO:0000313" key="11">
    <source>
        <dbReference type="Proteomes" id="UP000245768"/>
    </source>
</evidence>
<accession>A0A316YEZ7</accession>
<dbReference type="InterPro" id="IPR016161">
    <property type="entry name" value="Ald_DH/histidinol_DH"/>
</dbReference>
<dbReference type="PROSITE" id="PS00687">
    <property type="entry name" value="ALDEHYDE_DEHYDR_GLU"/>
    <property type="match status" value="1"/>
</dbReference>
<dbReference type="OrthoDB" id="310895at2759"/>
<evidence type="ECO:0000256" key="7">
    <source>
        <dbReference type="PROSITE-ProRule" id="PRU10007"/>
    </source>
</evidence>
<dbReference type="InterPro" id="IPR015590">
    <property type="entry name" value="Aldehyde_DH_dom"/>
</dbReference>
<dbReference type="STRING" id="215250.A0A316YEZ7"/>
<dbReference type="InParanoid" id="A0A316YEZ7"/>
<dbReference type="FunCoup" id="A0A316YEZ7">
    <property type="interactions" value="146"/>
</dbReference>
<dbReference type="GO" id="GO:0009450">
    <property type="term" value="P:gamma-aminobutyric acid catabolic process"/>
    <property type="evidence" value="ECO:0007669"/>
    <property type="project" value="TreeGrafter"/>
</dbReference>
<evidence type="ECO:0000259" key="9">
    <source>
        <dbReference type="Pfam" id="PF00171"/>
    </source>
</evidence>
<keyword evidence="3 8" id="KW-0560">Oxidoreductase</keyword>
<evidence type="ECO:0000256" key="2">
    <source>
        <dbReference type="ARBA" id="ARBA00009986"/>
    </source>
</evidence>
<dbReference type="InterPro" id="IPR029510">
    <property type="entry name" value="Ald_DH_CS_GLU"/>
</dbReference>
<evidence type="ECO:0000256" key="4">
    <source>
        <dbReference type="ARBA" id="ARBA00050387"/>
    </source>
</evidence>
<evidence type="ECO:0000313" key="10">
    <source>
        <dbReference type="EMBL" id="PWN86623.1"/>
    </source>
</evidence>
<keyword evidence="11" id="KW-1185">Reference proteome</keyword>
<dbReference type="GO" id="GO:0004777">
    <property type="term" value="F:succinate-semialdehyde dehydrogenase (NAD+) activity"/>
    <property type="evidence" value="ECO:0007669"/>
    <property type="project" value="TreeGrafter"/>
</dbReference>
<evidence type="ECO:0000256" key="1">
    <source>
        <dbReference type="ARBA" id="ARBA00005176"/>
    </source>
</evidence>
<dbReference type="PANTHER" id="PTHR43353:SF5">
    <property type="entry name" value="SUCCINATE-SEMIALDEHYDE DEHYDROGENASE, MITOCHONDRIAL"/>
    <property type="match status" value="1"/>
</dbReference>
<dbReference type="Pfam" id="PF00171">
    <property type="entry name" value="Aldedh"/>
    <property type="match status" value="1"/>
</dbReference>
<dbReference type="Proteomes" id="UP000245768">
    <property type="component" value="Unassembled WGS sequence"/>
</dbReference>
<dbReference type="InterPro" id="IPR050740">
    <property type="entry name" value="Aldehyde_DH_Superfamily"/>
</dbReference>
<organism evidence="10 11">
    <name type="scientific">Acaromyces ingoldii</name>
    <dbReference type="NCBI Taxonomy" id="215250"/>
    <lineage>
        <taxon>Eukaryota</taxon>
        <taxon>Fungi</taxon>
        <taxon>Dikarya</taxon>
        <taxon>Basidiomycota</taxon>
        <taxon>Ustilaginomycotina</taxon>
        <taxon>Exobasidiomycetes</taxon>
        <taxon>Exobasidiales</taxon>
        <taxon>Cryptobasidiaceae</taxon>
        <taxon>Acaromyces</taxon>
    </lineage>
</organism>
<dbReference type="GO" id="GO:0005737">
    <property type="term" value="C:cytoplasm"/>
    <property type="evidence" value="ECO:0007669"/>
    <property type="project" value="TreeGrafter"/>
</dbReference>
<comment type="pathway">
    <text evidence="1">Amino-acid degradation; 4-aminobutanoate degradation.</text>
</comment>
<gene>
    <name evidence="10" type="ORF">FA10DRAFT_270174</name>
</gene>
<dbReference type="InterPro" id="IPR016162">
    <property type="entry name" value="Ald_DH_N"/>
</dbReference>
<comment type="catalytic activity">
    <reaction evidence="5">
        <text>succinate semialdehyde + NAD(+) + H2O = succinate + NADH + 2 H(+)</text>
        <dbReference type="Rhea" id="RHEA:13217"/>
        <dbReference type="ChEBI" id="CHEBI:15377"/>
        <dbReference type="ChEBI" id="CHEBI:15378"/>
        <dbReference type="ChEBI" id="CHEBI:30031"/>
        <dbReference type="ChEBI" id="CHEBI:57540"/>
        <dbReference type="ChEBI" id="CHEBI:57706"/>
        <dbReference type="ChEBI" id="CHEBI:57945"/>
        <dbReference type="EC" id="1.2.1.16"/>
    </reaction>
</comment>
<protein>
    <recommendedName>
        <fullName evidence="6">succinate-semialdehyde dehydrogenase [NAD(P)(+)]</fullName>
        <ecNumber evidence="6">1.2.1.16</ecNumber>
    </recommendedName>
</protein>
<evidence type="ECO:0000256" key="5">
    <source>
        <dbReference type="ARBA" id="ARBA00052698"/>
    </source>
</evidence>
<dbReference type="Gene3D" id="3.40.605.10">
    <property type="entry name" value="Aldehyde Dehydrogenase, Chain A, domain 1"/>
    <property type="match status" value="1"/>
</dbReference>
<dbReference type="CDD" id="cd07103">
    <property type="entry name" value="ALDH_F5_SSADH_GabD"/>
    <property type="match status" value="1"/>
</dbReference>
<dbReference type="EC" id="1.2.1.16" evidence="6"/>
<dbReference type="FunFam" id="3.40.309.10:FF:000004">
    <property type="entry name" value="Succinate-semialdehyde dehydrogenase I"/>
    <property type="match status" value="1"/>
</dbReference>
<evidence type="ECO:0000256" key="8">
    <source>
        <dbReference type="RuleBase" id="RU003345"/>
    </source>
</evidence>
<proteinExistence type="inferred from homology"/>
<dbReference type="EMBL" id="KZ819644">
    <property type="protein sequence ID" value="PWN86623.1"/>
    <property type="molecule type" value="Genomic_DNA"/>
</dbReference>
<evidence type="ECO:0000256" key="6">
    <source>
        <dbReference type="ARBA" id="ARBA00067047"/>
    </source>
</evidence>
<feature type="active site" evidence="7">
    <location>
        <position position="276"/>
    </location>
</feature>
<comment type="catalytic activity">
    <reaction evidence="4">
        <text>succinate semialdehyde + NADP(+) + H2O = succinate + NADPH + 2 H(+)</text>
        <dbReference type="Rhea" id="RHEA:13213"/>
        <dbReference type="ChEBI" id="CHEBI:15377"/>
        <dbReference type="ChEBI" id="CHEBI:15378"/>
        <dbReference type="ChEBI" id="CHEBI:30031"/>
        <dbReference type="ChEBI" id="CHEBI:57706"/>
        <dbReference type="ChEBI" id="CHEBI:57783"/>
        <dbReference type="ChEBI" id="CHEBI:58349"/>
        <dbReference type="EC" id="1.2.1.16"/>
    </reaction>
</comment>
<dbReference type="RefSeq" id="XP_025373821.1">
    <property type="nucleotide sequence ID" value="XM_025523029.1"/>
</dbReference>
<reference evidence="10 11" key="1">
    <citation type="journal article" date="2018" name="Mol. Biol. Evol.">
        <title>Broad Genomic Sampling Reveals a Smut Pathogenic Ancestry of the Fungal Clade Ustilaginomycotina.</title>
        <authorList>
            <person name="Kijpornyongpan T."/>
            <person name="Mondo S.J."/>
            <person name="Barry K."/>
            <person name="Sandor L."/>
            <person name="Lee J."/>
            <person name="Lipzen A."/>
            <person name="Pangilinan J."/>
            <person name="LaButti K."/>
            <person name="Hainaut M."/>
            <person name="Henrissat B."/>
            <person name="Grigoriev I.V."/>
            <person name="Spatafora J.W."/>
            <person name="Aime M.C."/>
        </authorList>
    </citation>
    <scope>NUCLEOTIDE SEQUENCE [LARGE SCALE GENOMIC DNA]</scope>
    <source>
        <strain evidence="10 11">MCA 4198</strain>
    </source>
</reference>
<dbReference type="Gene3D" id="3.40.309.10">
    <property type="entry name" value="Aldehyde Dehydrogenase, Chain A, domain 2"/>
    <property type="match status" value="1"/>
</dbReference>
<name>A0A316YEZ7_9BASI</name>